<evidence type="ECO:0000313" key="2">
    <source>
        <dbReference type="Proteomes" id="UP001610432"/>
    </source>
</evidence>
<gene>
    <name evidence="1" type="ORF">BJX67DRAFT_359108</name>
</gene>
<proteinExistence type="predicted"/>
<dbReference type="EMBL" id="JBFXLQ010000033">
    <property type="protein sequence ID" value="KAL2865271.1"/>
    <property type="molecule type" value="Genomic_DNA"/>
</dbReference>
<dbReference type="RefSeq" id="XP_070884250.1">
    <property type="nucleotide sequence ID" value="XM_071029641.1"/>
</dbReference>
<protein>
    <submittedName>
        <fullName evidence="1">Uncharacterized protein</fullName>
    </submittedName>
</protein>
<keyword evidence="2" id="KW-1185">Reference proteome</keyword>
<organism evidence="1 2">
    <name type="scientific">Aspergillus lucknowensis</name>
    <dbReference type="NCBI Taxonomy" id="176173"/>
    <lineage>
        <taxon>Eukaryota</taxon>
        <taxon>Fungi</taxon>
        <taxon>Dikarya</taxon>
        <taxon>Ascomycota</taxon>
        <taxon>Pezizomycotina</taxon>
        <taxon>Eurotiomycetes</taxon>
        <taxon>Eurotiomycetidae</taxon>
        <taxon>Eurotiales</taxon>
        <taxon>Aspergillaceae</taxon>
        <taxon>Aspergillus</taxon>
        <taxon>Aspergillus subgen. Nidulantes</taxon>
    </lineage>
</organism>
<sequence>MEAILRTVGWTDNQIFLAQVRWNQTKIRLLPRWYYSHAREYLNWRFDKLRHIYAVWQRIKYLSPENGEEIYIYNLHPDIRSTTTSIMHTSDASTPTDEEKRLHLRRLRAELRNIQGEMTDAFYREPNNALMWLDWHYLGACEKDGRSRRWHDLRSDCAARGGCCGRTCGCCEKLLFENWLHTPGPNGKRILQKVYAHCTAECACCVISHGVYEPDPRLPRPWFVVESREGNGSTITTSSHI</sequence>
<dbReference type="Proteomes" id="UP001610432">
    <property type="component" value="Unassembled WGS sequence"/>
</dbReference>
<comment type="caution">
    <text evidence="1">The sequence shown here is derived from an EMBL/GenBank/DDBJ whole genome shotgun (WGS) entry which is preliminary data.</text>
</comment>
<name>A0ABR4LLD1_9EURO</name>
<dbReference type="GeneID" id="98144713"/>
<accession>A0ABR4LLD1</accession>
<evidence type="ECO:0000313" key="1">
    <source>
        <dbReference type="EMBL" id="KAL2865271.1"/>
    </source>
</evidence>
<reference evidence="1 2" key="1">
    <citation type="submission" date="2024-07" db="EMBL/GenBank/DDBJ databases">
        <title>Section-level genome sequencing and comparative genomics of Aspergillus sections Usti and Cavernicolus.</title>
        <authorList>
            <consortium name="Lawrence Berkeley National Laboratory"/>
            <person name="Nybo J.L."/>
            <person name="Vesth T.C."/>
            <person name="Theobald S."/>
            <person name="Frisvad J.C."/>
            <person name="Larsen T.O."/>
            <person name="Kjaerboelling I."/>
            <person name="Rothschild-Mancinelli K."/>
            <person name="Lyhne E.K."/>
            <person name="Kogle M.E."/>
            <person name="Barry K."/>
            <person name="Clum A."/>
            <person name="Na H."/>
            <person name="Ledsgaard L."/>
            <person name="Lin J."/>
            <person name="Lipzen A."/>
            <person name="Kuo A."/>
            <person name="Riley R."/>
            <person name="Mondo S."/>
            <person name="Labutti K."/>
            <person name="Haridas S."/>
            <person name="Pangalinan J."/>
            <person name="Salamov A.A."/>
            <person name="Simmons B.A."/>
            <person name="Magnuson J.K."/>
            <person name="Chen J."/>
            <person name="Drula E."/>
            <person name="Henrissat B."/>
            <person name="Wiebenga A."/>
            <person name="Lubbers R.J."/>
            <person name="Gomes A.C."/>
            <person name="Macurrencykelacurrency M.R."/>
            <person name="Stajich J."/>
            <person name="Grigoriev I.V."/>
            <person name="Mortensen U.H."/>
            <person name="De Vries R.P."/>
            <person name="Baker S.E."/>
            <person name="Andersen M.R."/>
        </authorList>
    </citation>
    <scope>NUCLEOTIDE SEQUENCE [LARGE SCALE GENOMIC DNA]</scope>
    <source>
        <strain evidence="1 2">CBS 449.75</strain>
    </source>
</reference>